<feature type="binding site" evidence="5">
    <location>
        <position position="105"/>
    </location>
    <ligand>
        <name>a divalent metal cation</name>
        <dbReference type="ChEBI" id="CHEBI:60240"/>
        <label>1</label>
    </ligand>
</feature>
<name>A0A1X7IE21_9BACL</name>
<comment type="similarity">
    <text evidence="1 4">Belongs to the GTP cyclohydrolase I type 2/NIF3 family.</text>
</comment>
<evidence type="ECO:0000313" key="7">
    <source>
        <dbReference type="Proteomes" id="UP000193834"/>
    </source>
</evidence>
<dbReference type="GO" id="GO:0005737">
    <property type="term" value="C:cytoplasm"/>
    <property type="evidence" value="ECO:0007669"/>
    <property type="project" value="TreeGrafter"/>
</dbReference>
<evidence type="ECO:0000256" key="3">
    <source>
        <dbReference type="ARBA" id="ARBA00022723"/>
    </source>
</evidence>
<dbReference type="STRING" id="1852522.SAMN06295960_0357"/>
<dbReference type="Gene3D" id="3.30.70.120">
    <property type="match status" value="1"/>
</dbReference>
<dbReference type="PANTHER" id="PTHR13799">
    <property type="entry name" value="NGG1 INTERACTING FACTOR 3"/>
    <property type="match status" value="1"/>
</dbReference>
<dbReference type="RefSeq" id="WP_085492634.1">
    <property type="nucleotide sequence ID" value="NZ_FXAZ01000001.1"/>
</dbReference>
<gene>
    <name evidence="6" type="ORF">SAMN06295960_0357</name>
</gene>
<dbReference type="PIRSF" id="PIRSF037489">
    <property type="entry name" value="UCP037489_NIF3_YqfO"/>
    <property type="match status" value="1"/>
</dbReference>
<evidence type="ECO:0000256" key="4">
    <source>
        <dbReference type="PIRNR" id="PIRNR037489"/>
    </source>
</evidence>
<evidence type="ECO:0000256" key="1">
    <source>
        <dbReference type="ARBA" id="ARBA00006964"/>
    </source>
</evidence>
<feature type="binding site" evidence="5">
    <location>
        <position position="334"/>
    </location>
    <ligand>
        <name>a divalent metal cation</name>
        <dbReference type="ChEBI" id="CHEBI:60240"/>
        <label>1</label>
    </ligand>
</feature>
<dbReference type="SUPFAM" id="SSF102705">
    <property type="entry name" value="NIF3 (NGG1p interacting factor 3)-like"/>
    <property type="match status" value="1"/>
</dbReference>
<feature type="binding site" evidence="5">
    <location>
        <position position="67"/>
    </location>
    <ligand>
        <name>a divalent metal cation</name>
        <dbReference type="ChEBI" id="CHEBI:60240"/>
        <label>1</label>
    </ligand>
</feature>
<keyword evidence="7" id="KW-1185">Reference proteome</keyword>
<dbReference type="OrthoDB" id="9792792at2"/>
<accession>A0A1X7IE21</accession>
<evidence type="ECO:0000256" key="2">
    <source>
        <dbReference type="ARBA" id="ARBA00022112"/>
    </source>
</evidence>
<dbReference type="InterPro" id="IPR002678">
    <property type="entry name" value="DUF34/NIF3"/>
</dbReference>
<organism evidence="6 7">
    <name type="scientific">Paenibacillus aquistagni</name>
    <dbReference type="NCBI Taxonomy" id="1852522"/>
    <lineage>
        <taxon>Bacteria</taxon>
        <taxon>Bacillati</taxon>
        <taxon>Bacillota</taxon>
        <taxon>Bacilli</taxon>
        <taxon>Bacillales</taxon>
        <taxon>Paenibacillaceae</taxon>
        <taxon>Paenibacillus</taxon>
    </lineage>
</organism>
<evidence type="ECO:0000313" key="6">
    <source>
        <dbReference type="EMBL" id="SMG12896.1"/>
    </source>
</evidence>
<sequence length="371" mass="40686">MLAKGQTIIQWMEKLAPKSLAVPDDRIGLQLGSLQREINRVLIALDVTEEVVDEAIALGAELIIAHHAIIFRPLKDLQTDTPHGRLYEKLIKHDIAVYISHTNYDIADGGMNDLMADALGLQGTKVLWKTGEDKLEKLVVFVPKTHEDSVRTAILDTGAGHIGDYSHCSFNLQGTGTFKPLEGTNPYIGTTGTVEHVEEVRIETIIPSSIRSRVLRAMLKAHPYEEVAYDLYPISLEGKSYGLGRVGKLEQPKPLAQVAELVKERFEVPYVRVVGDLGREIRKVAVLGGSGGRSVKHALFHGADVLVAGDIDYHTAHDALVAGLCIIDPGHNAEKIMKKSVTDRLQSMAVEQGAKTTFHASNIATEPFHFM</sequence>
<dbReference type="NCBIfam" id="TIGR00486">
    <property type="entry name" value="YbgI_SA1388"/>
    <property type="match status" value="1"/>
</dbReference>
<dbReference type="Proteomes" id="UP000193834">
    <property type="component" value="Unassembled WGS sequence"/>
</dbReference>
<dbReference type="Pfam" id="PF01784">
    <property type="entry name" value="DUF34_NIF3"/>
    <property type="match status" value="1"/>
</dbReference>
<feature type="binding site" evidence="5">
    <location>
        <position position="331"/>
    </location>
    <ligand>
        <name>a divalent metal cation</name>
        <dbReference type="ChEBI" id="CHEBI:60240"/>
        <label>1</label>
    </ligand>
</feature>
<dbReference type="Gene3D" id="3.40.1390.30">
    <property type="entry name" value="NIF3 (NGG1p interacting factor 3)-like"/>
    <property type="match status" value="1"/>
</dbReference>
<dbReference type="InterPro" id="IPR036069">
    <property type="entry name" value="DUF34/NIF3_sf"/>
</dbReference>
<feature type="binding site" evidence="5">
    <location>
        <position position="66"/>
    </location>
    <ligand>
        <name>a divalent metal cation</name>
        <dbReference type="ChEBI" id="CHEBI:60240"/>
        <label>1</label>
    </ligand>
</feature>
<dbReference type="AlphaFoldDB" id="A0A1X7IE21"/>
<keyword evidence="3 4" id="KW-0479">Metal-binding</keyword>
<reference evidence="6 7" key="1">
    <citation type="submission" date="2017-04" db="EMBL/GenBank/DDBJ databases">
        <authorList>
            <person name="Afonso C.L."/>
            <person name="Miller P.J."/>
            <person name="Scott M.A."/>
            <person name="Spackman E."/>
            <person name="Goraichik I."/>
            <person name="Dimitrov K.M."/>
            <person name="Suarez D.L."/>
            <person name="Swayne D.E."/>
        </authorList>
    </citation>
    <scope>NUCLEOTIDE SEQUENCE [LARGE SCALE GENOMIC DNA]</scope>
    <source>
        <strain evidence="6 7">11</strain>
    </source>
</reference>
<dbReference type="FunFam" id="3.30.70.120:FF:000006">
    <property type="entry name" value="GTP cyclohydrolase 1 type 2 homolog"/>
    <property type="match status" value="1"/>
</dbReference>
<dbReference type="PANTHER" id="PTHR13799:SF14">
    <property type="entry name" value="GTP CYCLOHYDROLASE 1 TYPE 2 HOMOLOG"/>
    <property type="match status" value="1"/>
</dbReference>
<proteinExistence type="inferred from homology"/>
<dbReference type="GO" id="GO:0046872">
    <property type="term" value="F:metal ion binding"/>
    <property type="evidence" value="ECO:0007669"/>
    <property type="project" value="UniProtKB-UniRule"/>
</dbReference>
<dbReference type="InterPro" id="IPR017221">
    <property type="entry name" value="DUF34/NIF3_bac"/>
</dbReference>
<dbReference type="FunFam" id="3.40.1390.30:FF:000001">
    <property type="entry name" value="GTP cyclohydrolase 1 type 2"/>
    <property type="match status" value="1"/>
</dbReference>
<dbReference type="InterPro" id="IPR015867">
    <property type="entry name" value="N-reg_PII/ATP_PRibTrfase_C"/>
</dbReference>
<evidence type="ECO:0000256" key="5">
    <source>
        <dbReference type="PIRSR" id="PIRSR602678-1"/>
    </source>
</evidence>
<dbReference type="EMBL" id="FXAZ01000001">
    <property type="protein sequence ID" value="SMG12896.1"/>
    <property type="molecule type" value="Genomic_DNA"/>
</dbReference>
<protein>
    <recommendedName>
        <fullName evidence="2 4">GTP cyclohydrolase 1 type 2 homolog</fullName>
    </recommendedName>
</protein>